<keyword evidence="12" id="KW-1185">Reference proteome</keyword>
<feature type="compositionally biased region" description="Basic and acidic residues" evidence="10">
    <location>
        <begin position="1"/>
        <end position="14"/>
    </location>
</feature>
<comment type="caution">
    <text evidence="11">The sequence shown here is derived from an EMBL/GenBank/DDBJ whole genome shotgun (WGS) entry which is preliminary data.</text>
</comment>
<dbReference type="EMBL" id="AZHC01000012">
    <property type="protein sequence ID" value="OAA43072.1"/>
    <property type="molecule type" value="Genomic_DNA"/>
</dbReference>
<comment type="function">
    <text evidence="1">Involved in rRNA processing.</text>
</comment>
<evidence type="ECO:0000313" key="11">
    <source>
        <dbReference type="EMBL" id="OAA43072.1"/>
    </source>
</evidence>
<dbReference type="PANTHER" id="PTHR33911">
    <property type="entry name" value="RRNA-PROCESSING PROTEIN EFG1"/>
    <property type="match status" value="1"/>
</dbReference>
<dbReference type="GO" id="GO:0005730">
    <property type="term" value="C:nucleolus"/>
    <property type="evidence" value="ECO:0007669"/>
    <property type="project" value="UniProtKB-SubCell"/>
</dbReference>
<dbReference type="Pfam" id="PF10153">
    <property type="entry name" value="Efg1"/>
    <property type="match status" value="1"/>
</dbReference>
<evidence type="ECO:0000256" key="4">
    <source>
        <dbReference type="ARBA" id="ARBA00018689"/>
    </source>
</evidence>
<dbReference type="OrthoDB" id="47732at2759"/>
<evidence type="ECO:0000256" key="2">
    <source>
        <dbReference type="ARBA" id="ARBA00004604"/>
    </source>
</evidence>
<evidence type="ECO:0000256" key="1">
    <source>
        <dbReference type="ARBA" id="ARBA00002773"/>
    </source>
</evidence>
<organism evidence="11 12">
    <name type="scientific">Metarhizium rileyi (strain RCEF 4871)</name>
    <name type="common">Nomuraea rileyi</name>
    <dbReference type="NCBI Taxonomy" id="1649241"/>
    <lineage>
        <taxon>Eukaryota</taxon>
        <taxon>Fungi</taxon>
        <taxon>Dikarya</taxon>
        <taxon>Ascomycota</taxon>
        <taxon>Pezizomycotina</taxon>
        <taxon>Sordariomycetes</taxon>
        <taxon>Hypocreomycetidae</taxon>
        <taxon>Hypocreales</taxon>
        <taxon>Clavicipitaceae</taxon>
        <taxon>Metarhizium</taxon>
    </lineage>
</organism>
<evidence type="ECO:0000256" key="10">
    <source>
        <dbReference type="SAM" id="MobiDB-lite"/>
    </source>
</evidence>
<name>A0A167DZ00_METRR</name>
<comment type="subcellular location">
    <subcellularLocation>
        <location evidence="2">Nucleus</location>
        <location evidence="2">Nucleolus</location>
    </subcellularLocation>
</comment>
<gene>
    <name evidence="11" type="ORF">NOR_04439</name>
</gene>
<feature type="region of interest" description="Disordered" evidence="10">
    <location>
        <begin position="159"/>
        <end position="181"/>
    </location>
</feature>
<evidence type="ECO:0000256" key="9">
    <source>
        <dbReference type="SAM" id="Coils"/>
    </source>
</evidence>
<reference evidence="11 12" key="1">
    <citation type="journal article" date="2016" name="Genome Biol. Evol.">
        <title>Divergent and convergent evolution of fungal pathogenicity.</title>
        <authorList>
            <person name="Shang Y."/>
            <person name="Xiao G."/>
            <person name="Zheng P."/>
            <person name="Cen K."/>
            <person name="Zhan S."/>
            <person name="Wang C."/>
        </authorList>
    </citation>
    <scope>NUCLEOTIDE SEQUENCE [LARGE SCALE GENOMIC DNA]</scope>
    <source>
        <strain evidence="11 12">RCEF 4871</strain>
    </source>
</reference>
<proteinExistence type="inferred from homology"/>
<evidence type="ECO:0000256" key="8">
    <source>
        <dbReference type="ARBA" id="ARBA00023242"/>
    </source>
</evidence>
<feature type="coiled-coil region" evidence="9">
    <location>
        <begin position="107"/>
        <end position="143"/>
    </location>
</feature>
<keyword evidence="7 9" id="KW-0175">Coiled coil</keyword>
<keyword evidence="8" id="KW-0539">Nucleus</keyword>
<evidence type="ECO:0000256" key="5">
    <source>
        <dbReference type="ARBA" id="ARBA00019827"/>
    </source>
</evidence>
<evidence type="ECO:0000256" key="6">
    <source>
        <dbReference type="ARBA" id="ARBA00022552"/>
    </source>
</evidence>
<dbReference type="GO" id="GO:0000462">
    <property type="term" value="P:maturation of SSU-rRNA from tricistronic rRNA transcript (SSU-rRNA, 5.8S rRNA, LSU-rRNA)"/>
    <property type="evidence" value="ECO:0007669"/>
    <property type="project" value="TreeGrafter"/>
</dbReference>
<sequence>MKRPFSDVEKDAESQSRPSRVNGFNPKRQKQYGTGKHKAKEGSLEYSRKRARNIERLLQRKTDLPANVQNDLQRELESHKSTVSDRSFQKRRSAMISKYHMVRFFERKKASRLAKQIQRKIEQAQATDDTEELERQLHIAEVDEAYTIYHPHMEPYVSLYGSSKSEGSEKREDEDDDDAKQTPVAKAALNAERPPMWFIVEQTIEEGLEALKLLRERRSANGSASATKKYHTPAKTISNKPDSTQQPKKHHEQPKDPSTKEKSGPQIGDNAQLNRRERRRLMREAMSANKSDDDDDDGGFFEVIV</sequence>
<feature type="compositionally biased region" description="Polar residues" evidence="10">
    <location>
        <begin position="235"/>
        <end position="246"/>
    </location>
</feature>
<dbReference type="InterPro" id="IPR050786">
    <property type="entry name" value="EFG1_rRNA-proc"/>
</dbReference>
<dbReference type="InterPro" id="IPR019310">
    <property type="entry name" value="Efg1"/>
</dbReference>
<comment type="similarity">
    <text evidence="3">Belongs to the EFG1 family.</text>
</comment>
<feature type="region of interest" description="Disordered" evidence="10">
    <location>
        <begin position="1"/>
        <end position="48"/>
    </location>
</feature>
<accession>A0A167DZ00</accession>
<keyword evidence="6" id="KW-0698">rRNA processing</keyword>
<evidence type="ECO:0000313" key="12">
    <source>
        <dbReference type="Proteomes" id="UP000243498"/>
    </source>
</evidence>
<feature type="compositionally biased region" description="Basic residues" evidence="10">
    <location>
        <begin position="27"/>
        <end position="39"/>
    </location>
</feature>
<evidence type="ECO:0000256" key="7">
    <source>
        <dbReference type="ARBA" id="ARBA00023054"/>
    </source>
</evidence>
<feature type="region of interest" description="Disordered" evidence="10">
    <location>
        <begin position="221"/>
        <end position="300"/>
    </location>
</feature>
<dbReference type="GO" id="GO:0030688">
    <property type="term" value="C:preribosome, small subunit precursor"/>
    <property type="evidence" value="ECO:0007669"/>
    <property type="project" value="TreeGrafter"/>
</dbReference>
<feature type="compositionally biased region" description="Basic and acidic residues" evidence="10">
    <location>
        <begin position="253"/>
        <end position="263"/>
    </location>
</feature>
<dbReference type="Proteomes" id="UP000243498">
    <property type="component" value="Unassembled WGS sequence"/>
</dbReference>
<protein>
    <recommendedName>
        <fullName evidence="4">rRNA-processing protein EFG1</fullName>
    </recommendedName>
    <alternativeName>
        <fullName evidence="5">rRNA-processing protein efg1</fullName>
    </alternativeName>
</protein>
<dbReference type="AlphaFoldDB" id="A0A167DZ00"/>
<dbReference type="OMA" id="KCMEEGT"/>
<evidence type="ECO:0000256" key="3">
    <source>
        <dbReference type="ARBA" id="ARBA00006916"/>
    </source>
</evidence>
<dbReference type="STRING" id="1081105.A0A167DZ00"/>
<dbReference type="PANTHER" id="PTHR33911:SF1">
    <property type="entry name" value="RRNA-PROCESSING PROTEIN EFG1"/>
    <property type="match status" value="1"/>
</dbReference>